<dbReference type="Gene3D" id="3.50.50.60">
    <property type="entry name" value="FAD/NAD(P)-binding domain"/>
    <property type="match status" value="1"/>
</dbReference>
<feature type="domain" description="Amine oxidase" evidence="5">
    <location>
        <begin position="64"/>
        <end position="160"/>
    </location>
</feature>
<proteinExistence type="predicted"/>
<accession>X0X6S1</accession>
<comment type="function">
    <text evidence="2">Probable oxidoreductase that may play a role as regulator of mitochondrial function.</text>
</comment>
<dbReference type="GO" id="GO:0016491">
    <property type="term" value="F:oxidoreductase activity"/>
    <property type="evidence" value="ECO:0007669"/>
    <property type="project" value="InterPro"/>
</dbReference>
<evidence type="ECO:0000256" key="4">
    <source>
        <dbReference type="ARBA" id="ARBA00040298"/>
    </source>
</evidence>
<sequence>AQLIGVMGQLGFDLTTLQKSPKVLIDQFFESTELRALLYRQCIEWGANVHAGNGYGFLMSVLWLSAIHRMAVGGTHTLAHALANACMLQGVKMRFGNPVVKINLKNGRATGVRLKDGTEVEARKVVASNADPRQTFVDLVGPEHLSDFRRERLANWRFGPEHVLGTPSFALHAPPDYKSARHDPAINKTFYTVVGFETAEQMSDYILEAYGGAIPSRPGAGTWVNSLWDPTQAPPGKHVMNGWFFFPRASCLTPEQWD</sequence>
<dbReference type="PANTHER" id="PTHR10668">
    <property type="entry name" value="PHYTOENE DEHYDROGENASE"/>
    <property type="match status" value="1"/>
</dbReference>
<feature type="non-terminal residue" evidence="6">
    <location>
        <position position="1"/>
    </location>
</feature>
<reference evidence="6" key="1">
    <citation type="journal article" date="2014" name="Front. Microbiol.">
        <title>High frequency of phylogenetically diverse reductive dehalogenase-homologous genes in deep subseafloor sedimentary metagenomes.</title>
        <authorList>
            <person name="Kawai M."/>
            <person name="Futagami T."/>
            <person name="Toyoda A."/>
            <person name="Takaki Y."/>
            <person name="Nishi S."/>
            <person name="Hori S."/>
            <person name="Arai W."/>
            <person name="Tsubouchi T."/>
            <person name="Morono Y."/>
            <person name="Uchiyama I."/>
            <person name="Ito T."/>
            <person name="Fujiyama A."/>
            <person name="Inagaki F."/>
            <person name="Takami H."/>
        </authorList>
    </citation>
    <scope>NUCLEOTIDE SEQUENCE</scope>
    <source>
        <strain evidence="6">Expedition CK06-06</strain>
    </source>
</reference>
<dbReference type="SUPFAM" id="SSF51905">
    <property type="entry name" value="FAD/NAD(P)-binding domain"/>
    <property type="match status" value="1"/>
</dbReference>
<evidence type="ECO:0000256" key="2">
    <source>
        <dbReference type="ARBA" id="ARBA00037217"/>
    </source>
</evidence>
<evidence type="ECO:0000313" key="6">
    <source>
        <dbReference type="EMBL" id="GAG20676.1"/>
    </source>
</evidence>
<dbReference type="InterPro" id="IPR002937">
    <property type="entry name" value="Amino_oxidase"/>
</dbReference>
<evidence type="ECO:0000256" key="1">
    <source>
        <dbReference type="ARBA" id="ARBA00004305"/>
    </source>
</evidence>
<comment type="subunit">
    <text evidence="3">Interacts with COX5B; this interaction may contribute to localize PYROXD2 to the inner face of the inner mitochondrial membrane.</text>
</comment>
<comment type="caution">
    <text evidence="6">The sequence shown here is derived from an EMBL/GenBank/DDBJ whole genome shotgun (WGS) entry which is preliminary data.</text>
</comment>
<dbReference type="GO" id="GO:0005759">
    <property type="term" value="C:mitochondrial matrix"/>
    <property type="evidence" value="ECO:0007669"/>
    <property type="project" value="UniProtKB-SubCell"/>
</dbReference>
<dbReference type="InterPro" id="IPR036188">
    <property type="entry name" value="FAD/NAD-bd_sf"/>
</dbReference>
<evidence type="ECO:0000259" key="5">
    <source>
        <dbReference type="Pfam" id="PF01593"/>
    </source>
</evidence>
<protein>
    <recommendedName>
        <fullName evidence="4">Pyridine nucleotide-disulfide oxidoreductase domain-containing protein 2</fullName>
    </recommendedName>
</protein>
<dbReference type="Pfam" id="PF01593">
    <property type="entry name" value="Amino_oxidase"/>
    <property type="match status" value="1"/>
</dbReference>
<dbReference type="EMBL" id="BARS01035627">
    <property type="protein sequence ID" value="GAG20676.1"/>
    <property type="molecule type" value="Genomic_DNA"/>
</dbReference>
<comment type="subcellular location">
    <subcellularLocation>
        <location evidence="1">Mitochondrion matrix</location>
    </subcellularLocation>
</comment>
<feature type="non-terminal residue" evidence="6">
    <location>
        <position position="258"/>
    </location>
</feature>
<dbReference type="AlphaFoldDB" id="X0X6S1"/>
<gene>
    <name evidence="6" type="ORF">S01H1_54870</name>
</gene>
<evidence type="ECO:0000256" key="3">
    <source>
        <dbReference type="ARBA" id="ARBA00038825"/>
    </source>
</evidence>
<dbReference type="PANTHER" id="PTHR10668:SF103">
    <property type="entry name" value="PYRIDINE NUCLEOTIDE-DISULFIDE OXIDOREDUCTASE DOMAIN-CONTAINING PROTEIN 2"/>
    <property type="match status" value="1"/>
</dbReference>
<name>X0X6S1_9ZZZZ</name>
<organism evidence="6">
    <name type="scientific">marine sediment metagenome</name>
    <dbReference type="NCBI Taxonomy" id="412755"/>
    <lineage>
        <taxon>unclassified sequences</taxon>
        <taxon>metagenomes</taxon>
        <taxon>ecological metagenomes</taxon>
    </lineage>
</organism>